<sequence length="1231" mass="134569">MAAANYKAAHYEHELNAALCRGAWAESSPAKTHKGVAISWSELLRKHQKHCKANSLATVAQEIRDLSLLLVASGPAPTSFSPTDFDSDCSESENVFNRGEEYVLFDERQASAKQILATLLKADATDDCVPLARAYVQFAIKDSKGYLETLSRIDFDGPTPSISTTGSNLSAPGSAFNSLGTSSGLSALEAAISRTGSLAGSVGLTELSRRLEAEVGEGKVWHVTERIRGRCLQGITYERSLNFKLALASYDSGIALLDRLAISRTTPQGKTKIELFTKYRELWRWAERTLRGAVILSARASSMTETLRYLRLYSIYSYHWPSAFRPYCRSAIYTLHMRALCLAPPGIEPRDPSALSQQAWRDEARRLASEMKVLLENITEFPRAGEVNHRVLDFVDLCVAAWEKGGFDETDAAWVIDSLWWSTRLTFHSHRVMRHLSHLLFIQDNPVTAKRTFDLYVRLVDKSRQTAGGDISLQLKRRPTNHPPAAPSAIVPQVADDEGLAVDKLRGSGVDADSDRTFVHHLIWGISMLAKFARSHTDAKEVQGLAKLANEVLQSNEHLLEDHVLVAKVARAEGIAFLVLAQREPDPKLRPKHQLTALERLQDSVKLDPKAAGTFYHLAIAQAETRDIPEAVLSARAAVEKNPAEMRSWHLLGLLLTAQGDWNGAKAVFELGLAHADDPGPSEGDGGTATPTIDGLPQSEGLLVKDFALKGGDGASEVIEGLGSSAASALSTPTPERPNPFSETSPANSLLPTTLILPPSQTLLTTPPDTPRRTTSDRFEASLQLRITQLALTELVDGSDLANLMWPEIFTFFSDRCPSGIGHSPQPAGTTETRAHSHIGTIVPTAPSTAGNPSLHTTSESGQQPDDSHRQSMDATTSSDSRRSQADAPRLGRLIPPSPGPGDQPGGARASDSTDENEGEENHNRHRKLQRQSSLGVNGGNLPKRILHKSQRQMHSLSKRVTSEARKLDDFMDGSMGKLNKRLQRSSSAPDFHSLMATSKSYQASSIHSRSRFRMKSLKLKGVAGSTLNIDMNEDEDEPRPFSPPPPLPPPASPTSKRPPRETRWLSDLWLTSAATFRRMGKLEQAKAAIQEAEVLDESNPGVWVQLGLYHSVLGHDALAIESLHKALVIEQDHVAALVHLAQQYLKPPPSPLSAPTVSLPSKENVDLAAGLLTGLTQGQGWDVPEAWYFLAKACGLQGRKERERECLIYSLQLQESRCLRPVGVAVPRCL</sequence>
<dbReference type="EMBL" id="KN823092">
    <property type="protein sequence ID" value="KIO23129.1"/>
    <property type="molecule type" value="Genomic_DNA"/>
</dbReference>
<organism evidence="4 5">
    <name type="scientific">Tulasnella calospora MUT 4182</name>
    <dbReference type="NCBI Taxonomy" id="1051891"/>
    <lineage>
        <taxon>Eukaryota</taxon>
        <taxon>Fungi</taxon>
        <taxon>Dikarya</taxon>
        <taxon>Basidiomycota</taxon>
        <taxon>Agaricomycotina</taxon>
        <taxon>Agaricomycetes</taxon>
        <taxon>Cantharellales</taxon>
        <taxon>Tulasnellaceae</taxon>
        <taxon>Tulasnella</taxon>
    </lineage>
</organism>
<reference evidence="4 5" key="1">
    <citation type="submission" date="2014-04" db="EMBL/GenBank/DDBJ databases">
        <authorList>
            <consortium name="DOE Joint Genome Institute"/>
            <person name="Kuo A."/>
            <person name="Girlanda M."/>
            <person name="Perotto S."/>
            <person name="Kohler A."/>
            <person name="Nagy L.G."/>
            <person name="Floudas D."/>
            <person name="Copeland A."/>
            <person name="Barry K.W."/>
            <person name="Cichocki N."/>
            <person name="Veneault-Fourrey C."/>
            <person name="LaButti K."/>
            <person name="Lindquist E.A."/>
            <person name="Lipzen A."/>
            <person name="Lundell T."/>
            <person name="Morin E."/>
            <person name="Murat C."/>
            <person name="Sun H."/>
            <person name="Tunlid A."/>
            <person name="Henrissat B."/>
            <person name="Grigoriev I.V."/>
            <person name="Hibbett D.S."/>
            <person name="Martin F."/>
            <person name="Nordberg H.P."/>
            <person name="Cantor M.N."/>
            <person name="Hua S.X."/>
        </authorList>
    </citation>
    <scope>NUCLEOTIDE SEQUENCE [LARGE SCALE GENOMIC DNA]</scope>
    <source>
        <strain evidence="4 5">MUT 4182</strain>
    </source>
</reference>
<proteinExistence type="inferred from homology"/>
<evidence type="ECO:0000313" key="4">
    <source>
        <dbReference type="EMBL" id="KIO23129.1"/>
    </source>
</evidence>
<gene>
    <name evidence="4" type="ORF">M407DRAFT_15611</name>
</gene>
<dbReference type="AlphaFoldDB" id="A0A0C3QDZ0"/>
<dbReference type="HOGENOM" id="CLU_004745_0_0_1"/>
<evidence type="ECO:0008006" key="6">
    <source>
        <dbReference type="Google" id="ProtNLM"/>
    </source>
</evidence>
<dbReference type="SMART" id="SM00028">
    <property type="entry name" value="TPR"/>
    <property type="match status" value="6"/>
</dbReference>
<evidence type="ECO:0000256" key="1">
    <source>
        <dbReference type="ARBA" id="ARBA00002550"/>
    </source>
</evidence>
<dbReference type="STRING" id="1051891.A0A0C3QDZ0"/>
<dbReference type="OrthoDB" id="29013at2759"/>
<feature type="region of interest" description="Disordered" evidence="3">
    <location>
        <begin position="1026"/>
        <end position="1063"/>
    </location>
</feature>
<feature type="region of interest" description="Disordered" evidence="3">
    <location>
        <begin position="842"/>
        <end position="943"/>
    </location>
</feature>
<dbReference type="SUPFAM" id="SSF48452">
    <property type="entry name" value="TPR-like"/>
    <property type="match status" value="1"/>
</dbReference>
<evidence type="ECO:0000256" key="2">
    <source>
        <dbReference type="ARBA" id="ARBA00038251"/>
    </source>
</evidence>
<accession>A0A0C3QDZ0</accession>
<dbReference type="InterPro" id="IPR051722">
    <property type="entry name" value="Endocytosis_PI4K-reg_protein"/>
</dbReference>
<dbReference type="PANTHER" id="PTHR23083">
    <property type="entry name" value="TETRATRICOPEPTIDE REPEAT PROTEIN, TPR"/>
    <property type="match status" value="1"/>
</dbReference>
<comment type="similarity">
    <text evidence="2">Belongs to the YPP1 family.</text>
</comment>
<feature type="region of interest" description="Disordered" evidence="3">
    <location>
        <begin position="676"/>
        <end position="697"/>
    </location>
</feature>
<comment type="function">
    <text evidence="1">Involved in endocytosis.</text>
</comment>
<feature type="compositionally biased region" description="Pro residues" evidence="3">
    <location>
        <begin position="1041"/>
        <end position="1053"/>
    </location>
</feature>
<feature type="compositionally biased region" description="Polar residues" evidence="3">
    <location>
        <begin position="846"/>
        <end position="865"/>
    </location>
</feature>
<protein>
    <recommendedName>
        <fullName evidence="6">TPR-like protein</fullName>
    </recommendedName>
</protein>
<evidence type="ECO:0000256" key="3">
    <source>
        <dbReference type="SAM" id="MobiDB-lite"/>
    </source>
</evidence>
<dbReference type="InterPro" id="IPR011990">
    <property type="entry name" value="TPR-like_helical_dom_sf"/>
</dbReference>
<name>A0A0C3QDZ0_9AGAM</name>
<evidence type="ECO:0000313" key="5">
    <source>
        <dbReference type="Proteomes" id="UP000054248"/>
    </source>
</evidence>
<dbReference type="Proteomes" id="UP000054248">
    <property type="component" value="Unassembled WGS sequence"/>
</dbReference>
<dbReference type="Gene3D" id="1.25.40.10">
    <property type="entry name" value="Tetratricopeptide repeat domain"/>
    <property type="match status" value="2"/>
</dbReference>
<feature type="region of interest" description="Disordered" evidence="3">
    <location>
        <begin position="726"/>
        <end position="753"/>
    </location>
</feature>
<dbReference type="PANTHER" id="PTHR23083:SF464">
    <property type="entry name" value="TETRATRICOPEPTIDE REPEAT DOMAIN 7, ISOFORM A"/>
    <property type="match status" value="1"/>
</dbReference>
<keyword evidence="5" id="KW-1185">Reference proteome</keyword>
<dbReference type="InterPro" id="IPR019734">
    <property type="entry name" value="TPR_rpt"/>
</dbReference>
<reference evidence="5" key="2">
    <citation type="submission" date="2015-01" db="EMBL/GenBank/DDBJ databases">
        <title>Evolutionary Origins and Diversification of the Mycorrhizal Mutualists.</title>
        <authorList>
            <consortium name="DOE Joint Genome Institute"/>
            <consortium name="Mycorrhizal Genomics Consortium"/>
            <person name="Kohler A."/>
            <person name="Kuo A."/>
            <person name="Nagy L.G."/>
            <person name="Floudas D."/>
            <person name="Copeland A."/>
            <person name="Barry K.W."/>
            <person name="Cichocki N."/>
            <person name="Veneault-Fourrey C."/>
            <person name="LaButti K."/>
            <person name="Lindquist E.A."/>
            <person name="Lipzen A."/>
            <person name="Lundell T."/>
            <person name="Morin E."/>
            <person name="Murat C."/>
            <person name="Riley R."/>
            <person name="Ohm R."/>
            <person name="Sun H."/>
            <person name="Tunlid A."/>
            <person name="Henrissat B."/>
            <person name="Grigoriev I.V."/>
            <person name="Hibbett D.S."/>
            <person name="Martin F."/>
        </authorList>
    </citation>
    <scope>NUCLEOTIDE SEQUENCE [LARGE SCALE GENOMIC DNA]</scope>
    <source>
        <strain evidence="5">MUT 4182</strain>
    </source>
</reference>